<feature type="region of interest" description="Disordered" evidence="1">
    <location>
        <begin position="46"/>
        <end position="121"/>
    </location>
</feature>
<reference evidence="2 3" key="1">
    <citation type="submission" date="2013-08" db="EMBL/GenBank/DDBJ databases">
        <title>Genome sequencing of Cellulomonas bogoriensis 69B4.</title>
        <authorList>
            <person name="Chen F."/>
            <person name="Li Y."/>
            <person name="Wang G."/>
        </authorList>
    </citation>
    <scope>NUCLEOTIDE SEQUENCE [LARGE SCALE GENOMIC DNA]</scope>
    <source>
        <strain evidence="2 3">69B4</strain>
    </source>
</reference>
<sequence length="121" mass="12771">SRSAVQRLAQAAVVLVERGVSRSAEVRRDARALTEAGVAVLGAVAVPRGRRPQPLVPEPQPRVLEPQPLYPEDLAPSVPEGEPEDLAPSVPEGEPEDQAPPIPEGEPEGQADRPAAAEVTR</sequence>
<evidence type="ECO:0000313" key="2">
    <source>
        <dbReference type="EMBL" id="KGM09877.1"/>
    </source>
</evidence>
<dbReference type="Proteomes" id="UP000054314">
    <property type="component" value="Unassembled WGS sequence"/>
</dbReference>
<protein>
    <submittedName>
        <fullName evidence="2">Uncharacterized protein</fullName>
    </submittedName>
</protein>
<feature type="non-terminal residue" evidence="2">
    <location>
        <position position="1"/>
    </location>
</feature>
<dbReference type="EMBL" id="AXCZ01000166">
    <property type="protein sequence ID" value="KGM09877.1"/>
    <property type="molecule type" value="Genomic_DNA"/>
</dbReference>
<comment type="caution">
    <text evidence="2">The sequence shown here is derived from an EMBL/GenBank/DDBJ whole genome shotgun (WGS) entry which is preliminary data.</text>
</comment>
<evidence type="ECO:0000313" key="3">
    <source>
        <dbReference type="Proteomes" id="UP000054314"/>
    </source>
</evidence>
<dbReference type="AlphaFoldDB" id="A0A0A0BQE2"/>
<evidence type="ECO:0000256" key="1">
    <source>
        <dbReference type="SAM" id="MobiDB-lite"/>
    </source>
</evidence>
<proteinExistence type="predicted"/>
<organism evidence="2 3">
    <name type="scientific">Cellulomonas bogoriensis 69B4 = DSM 16987</name>
    <dbReference type="NCBI Taxonomy" id="1386082"/>
    <lineage>
        <taxon>Bacteria</taxon>
        <taxon>Bacillati</taxon>
        <taxon>Actinomycetota</taxon>
        <taxon>Actinomycetes</taxon>
        <taxon>Micrococcales</taxon>
        <taxon>Cellulomonadaceae</taxon>
        <taxon>Cellulomonas</taxon>
    </lineage>
</organism>
<accession>A0A0A0BQE2</accession>
<keyword evidence="3" id="KW-1185">Reference proteome</keyword>
<name>A0A0A0BQE2_9CELL</name>
<gene>
    <name evidence="2" type="ORF">N869_05910</name>
</gene>